<feature type="transmembrane region" description="Helical" evidence="1">
    <location>
        <begin position="12"/>
        <end position="32"/>
    </location>
</feature>
<evidence type="ECO:0000256" key="1">
    <source>
        <dbReference type="SAM" id="Phobius"/>
    </source>
</evidence>
<feature type="transmembrane region" description="Helical" evidence="1">
    <location>
        <begin position="169"/>
        <end position="185"/>
    </location>
</feature>
<dbReference type="EMBL" id="JAFBBK010000001">
    <property type="protein sequence ID" value="MBM7416866.1"/>
    <property type="molecule type" value="Genomic_DNA"/>
</dbReference>
<accession>A0ABS2KZZ5</accession>
<dbReference type="Proteomes" id="UP000703038">
    <property type="component" value="Unassembled WGS sequence"/>
</dbReference>
<keyword evidence="1" id="KW-0812">Transmembrane</keyword>
<gene>
    <name evidence="2" type="ORF">JOE42_003599</name>
</gene>
<evidence type="ECO:0000313" key="2">
    <source>
        <dbReference type="EMBL" id="MBM7416866.1"/>
    </source>
</evidence>
<feature type="transmembrane region" description="Helical" evidence="1">
    <location>
        <begin position="90"/>
        <end position="110"/>
    </location>
</feature>
<proteinExistence type="predicted"/>
<evidence type="ECO:0000313" key="3">
    <source>
        <dbReference type="Proteomes" id="UP000703038"/>
    </source>
</evidence>
<organism evidence="2 3">
    <name type="scientific">Rhodococcoides corynebacterioides</name>
    <dbReference type="NCBI Taxonomy" id="53972"/>
    <lineage>
        <taxon>Bacteria</taxon>
        <taxon>Bacillati</taxon>
        <taxon>Actinomycetota</taxon>
        <taxon>Actinomycetes</taxon>
        <taxon>Mycobacteriales</taxon>
        <taxon>Nocardiaceae</taxon>
        <taxon>Rhodococcoides</taxon>
    </lineage>
</organism>
<feature type="transmembrane region" description="Helical" evidence="1">
    <location>
        <begin position="143"/>
        <end position="162"/>
    </location>
</feature>
<keyword evidence="3" id="KW-1185">Reference proteome</keyword>
<sequence length="191" mass="18982">MDGALIGARRLVAATALGSAAGLALVVLFTIVPPPWDALVNTSALWGVVPFAVAARSPRGRGAALGVASMLALVLAWILLFPNVITAREVLVFVLVGLGAGVVCGAAGAAVGHGRRVSGTVVMAGIVLGEAVYGLVVVGGPHWFVEAALAGVLVLACCRTAATRIRAGLGAAAVAGALFGAYWAYDAVLTT</sequence>
<name>A0ABS2KZZ5_9NOCA</name>
<feature type="transmembrane region" description="Helical" evidence="1">
    <location>
        <begin position="62"/>
        <end position="84"/>
    </location>
</feature>
<dbReference type="RefSeq" id="WP_204869580.1">
    <property type="nucleotide sequence ID" value="NZ_JAFBBK010000001.1"/>
</dbReference>
<reference evidence="2 3" key="1">
    <citation type="submission" date="2021-01" db="EMBL/GenBank/DDBJ databases">
        <title>Genomics of switchgrass bacterial isolates.</title>
        <authorList>
            <person name="Shade A."/>
        </authorList>
    </citation>
    <scope>NUCLEOTIDE SEQUENCE [LARGE SCALE GENOMIC DNA]</scope>
    <source>
        <strain evidence="2 3">PvP111</strain>
    </source>
</reference>
<comment type="caution">
    <text evidence="2">The sequence shown here is derived from an EMBL/GenBank/DDBJ whole genome shotgun (WGS) entry which is preliminary data.</text>
</comment>
<protein>
    <submittedName>
        <fullName evidence="2">Uncharacterized protein</fullName>
    </submittedName>
</protein>
<dbReference type="Pfam" id="PF20128">
    <property type="entry name" value="DUF6518"/>
    <property type="match status" value="1"/>
</dbReference>
<keyword evidence="1" id="KW-1133">Transmembrane helix</keyword>
<keyword evidence="1" id="KW-0472">Membrane</keyword>
<dbReference type="InterPro" id="IPR045393">
    <property type="entry name" value="DUF6518"/>
</dbReference>